<evidence type="ECO:0000313" key="1">
    <source>
        <dbReference type="EMBL" id="SBT53594.1"/>
    </source>
</evidence>
<evidence type="ECO:0000313" key="3">
    <source>
        <dbReference type="Proteomes" id="UP000078550"/>
    </source>
</evidence>
<accession>A0A1A9ABW4</accession>
<reference evidence="1" key="1">
    <citation type="submission" date="2016-05" db="EMBL/GenBank/DDBJ databases">
        <authorList>
            <person name="Lavstsen T."/>
            <person name="Jespersen J.S."/>
        </authorList>
    </citation>
    <scope>NUCLEOTIDE SEQUENCE [LARGE SCALE GENOMIC DNA]</scope>
</reference>
<protein>
    <submittedName>
        <fullName evidence="1">PIR Superfamily Protein</fullName>
    </submittedName>
</protein>
<proteinExistence type="predicted"/>
<gene>
    <name evidence="2" type="ORF">POVWA1_065110</name>
    <name evidence="1" type="ORF">POVWA2_064280</name>
</gene>
<reference evidence="3 4" key="2">
    <citation type="submission" date="2016-05" db="EMBL/GenBank/DDBJ databases">
        <authorList>
            <person name="Naeem Raeece"/>
        </authorList>
    </citation>
    <scope>NUCLEOTIDE SEQUENCE [LARGE SCALE GENOMIC DNA]</scope>
</reference>
<organism evidence="1 3">
    <name type="scientific">Plasmodium ovale wallikeri</name>
    <dbReference type="NCBI Taxonomy" id="864142"/>
    <lineage>
        <taxon>Eukaryota</taxon>
        <taxon>Sar</taxon>
        <taxon>Alveolata</taxon>
        <taxon>Apicomplexa</taxon>
        <taxon>Aconoidasida</taxon>
        <taxon>Haemosporida</taxon>
        <taxon>Plasmodiidae</taxon>
        <taxon>Plasmodium</taxon>
        <taxon>Plasmodium (Plasmodium)</taxon>
    </lineage>
</organism>
<dbReference type="EMBL" id="FLRD01000445">
    <property type="protein sequence ID" value="SBT53863.1"/>
    <property type="molecule type" value="Genomic_DNA"/>
</dbReference>
<evidence type="ECO:0000313" key="4">
    <source>
        <dbReference type="Proteomes" id="UP000078555"/>
    </source>
</evidence>
<sequence length="277" mass="32641">MFNRILLLVKKYSFVSSYNVIKSKLDSYNEGGPSQLSDLCNNYSNNFNNVKSTCYKVLMFLNYLEQRNNPHYIVSGCRFLNYWLYNNDELKEKNTFNAVNFYESLKGRNHHYFYNDLCGGNIEHISEEIIANIRMLIELHEKFDKIVPTKEPLDYICEQTLACANLYGTYMKEFCVDINNVFCVELENFKPKYDAYMKNKKCGENVPKTLKSIQRVNIAAAFTSFGPWLLSRIRKNNRIFNNLNDENNHISLRDSESHEPYMNERAYHIAYRSTINS</sequence>
<dbReference type="Proteomes" id="UP000078550">
    <property type="component" value="Unassembled WGS sequence"/>
</dbReference>
<dbReference type="EMBL" id="FLRE01000423">
    <property type="protein sequence ID" value="SBT53594.1"/>
    <property type="molecule type" value="Genomic_DNA"/>
</dbReference>
<evidence type="ECO:0000313" key="2">
    <source>
        <dbReference type="EMBL" id="SBT53863.1"/>
    </source>
</evidence>
<keyword evidence="4" id="KW-1185">Reference proteome</keyword>
<dbReference type="Proteomes" id="UP000078555">
    <property type="component" value="Unassembled WGS sequence"/>
</dbReference>
<name>A0A1A9ABW4_PLAOA</name>
<dbReference type="AlphaFoldDB" id="A0A1A9ABW4"/>